<evidence type="ECO:0000256" key="2">
    <source>
        <dbReference type="ARBA" id="ARBA00005510"/>
    </source>
</evidence>
<evidence type="ECO:0000256" key="3">
    <source>
        <dbReference type="ARBA" id="ARBA00023015"/>
    </source>
</evidence>
<dbReference type="EMBL" id="JAGGNH010000007">
    <property type="protein sequence ID" value="KAJ0966566.1"/>
    <property type="molecule type" value="Genomic_DNA"/>
</dbReference>
<keyword evidence="10" id="KW-1185">Reference proteome</keyword>
<feature type="compositionally biased region" description="Polar residues" evidence="7">
    <location>
        <begin position="287"/>
        <end position="305"/>
    </location>
</feature>
<name>A0A9D5C4I6_9LILI</name>
<dbReference type="InterPro" id="IPR036638">
    <property type="entry name" value="HLH_DNA-bd_sf"/>
</dbReference>
<accession>A0A9D5C4I6</accession>
<feature type="domain" description="BHLH" evidence="8">
    <location>
        <begin position="124"/>
        <end position="173"/>
    </location>
</feature>
<evidence type="ECO:0000259" key="8">
    <source>
        <dbReference type="PROSITE" id="PS50888"/>
    </source>
</evidence>
<dbReference type="PROSITE" id="PS50888">
    <property type="entry name" value="BHLH"/>
    <property type="match status" value="1"/>
</dbReference>
<comment type="similarity">
    <text evidence="2">Belongs to the bHLH protein family.</text>
</comment>
<proteinExistence type="inferred from homology"/>
<dbReference type="AlphaFoldDB" id="A0A9D5C4I6"/>
<feature type="region of interest" description="Disordered" evidence="7">
    <location>
        <begin position="108"/>
        <end position="136"/>
    </location>
</feature>
<dbReference type="GO" id="GO:0005634">
    <property type="term" value="C:nucleus"/>
    <property type="evidence" value="ECO:0007669"/>
    <property type="project" value="UniProtKB-SubCell"/>
</dbReference>
<evidence type="ECO:0000256" key="7">
    <source>
        <dbReference type="SAM" id="MobiDB-lite"/>
    </source>
</evidence>
<organism evidence="9 10">
    <name type="scientific">Dioscorea zingiberensis</name>
    <dbReference type="NCBI Taxonomy" id="325984"/>
    <lineage>
        <taxon>Eukaryota</taxon>
        <taxon>Viridiplantae</taxon>
        <taxon>Streptophyta</taxon>
        <taxon>Embryophyta</taxon>
        <taxon>Tracheophyta</taxon>
        <taxon>Spermatophyta</taxon>
        <taxon>Magnoliopsida</taxon>
        <taxon>Liliopsida</taxon>
        <taxon>Dioscoreales</taxon>
        <taxon>Dioscoreaceae</taxon>
        <taxon>Dioscorea</taxon>
    </lineage>
</organism>
<evidence type="ECO:0000256" key="6">
    <source>
        <dbReference type="ARBA" id="ARBA00023242"/>
    </source>
</evidence>
<dbReference type="GO" id="GO:0003677">
    <property type="term" value="F:DNA binding"/>
    <property type="evidence" value="ECO:0007669"/>
    <property type="project" value="UniProtKB-KW"/>
</dbReference>
<evidence type="ECO:0000313" key="10">
    <source>
        <dbReference type="Proteomes" id="UP001085076"/>
    </source>
</evidence>
<protein>
    <recommendedName>
        <fullName evidence="8">BHLH domain-containing protein</fullName>
    </recommendedName>
</protein>
<reference evidence="9" key="1">
    <citation type="submission" date="2021-03" db="EMBL/GenBank/DDBJ databases">
        <authorList>
            <person name="Li Z."/>
            <person name="Yang C."/>
        </authorList>
    </citation>
    <scope>NUCLEOTIDE SEQUENCE</scope>
    <source>
        <strain evidence="9">Dzin_1.0</strain>
        <tissue evidence="9">Leaf</tissue>
    </source>
</reference>
<keyword evidence="5" id="KW-0804">Transcription</keyword>
<reference evidence="9" key="2">
    <citation type="journal article" date="2022" name="Hortic Res">
        <title>The genome of Dioscorea zingiberensis sheds light on the biosynthesis, origin and evolution of the medicinally important diosgenin saponins.</title>
        <authorList>
            <person name="Li Y."/>
            <person name="Tan C."/>
            <person name="Li Z."/>
            <person name="Guo J."/>
            <person name="Li S."/>
            <person name="Chen X."/>
            <person name="Wang C."/>
            <person name="Dai X."/>
            <person name="Yang H."/>
            <person name="Song W."/>
            <person name="Hou L."/>
            <person name="Xu J."/>
            <person name="Tong Z."/>
            <person name="Xu A."/>
            <person name="Yuan X."/>
            <person name="Wang W."/>
            <person name="Yang Q."/>
            <person name="Chen L."/>
            <person name="Sun Z."/>
            <person name="Wang K."/>
            <person name="Pan B."/>
            <person name="Chen J."/>
            <person name="Bao Y."/>
            <person name="Liu F."/>
            <person name="Qi X."/>
            <person name="Gang D.R."/>
            <person name="Wen J."/>
            <person name="Li J."/>
        </authorList>
    </citation>
    <scope>NUCLEOTIDE SEQUENCE</scope>
    <source>
        <strain evidence="9">Dzin_1.0</strain>
    </source>
</reference>
<evidence type="ECO:0000256" key="5">
    <source>
        <dbReference type="ARBA" id="ARBA00023163"/>
    </source>
</evidence>
<dbReference type="Proteomes" id="UP001085076">
    <property type="component" value="Miscellaneous, Linkage group lg07"/>
</dbReference>
<dbReference type="InterPro" id="IPR011598">
    <property type="entry name" value="bHLH_dom"/>
</dbReference>
<dbReference type="PANTHER" id="PTHR45855">
    <property type="entry name" value="TRANSCRIPTION FACTOR PIF1-RELATED"/>
    <property type="match status" value="1"/>
</dbReference>
<dbReference type="SUPFAM" id="SSF47459">
    <property type="entry name" value="HLH, helix-loop-helix DNA-binding domain"/>
    <property type="match status" value="1"/>
</dbReference>
<dbReference type="InterPro" id="IPR047265">
    <property type="entry name" value="PIF1-like_bHLH"/>
</dbReference>
<comment type="caution">
    <text evidence="9">The sequence shown here is derived from an EMBL/GenBank/DDBJ whole genome shotgun (WGS) entry which is preliminary data.</text>
</comment>
<keyword evidence="3" id="KW-0805">Transcription regulation</keyword>
<dbReference type="SMART" id="SM00353">
    <property type="entry name" value="HLH"/>
    <property type="match status" value="1"/>
</dbReference>
<gene>
    <name evidence="9" type="ORF">J5N97_023483</name>
</gene>
<dbReference type="PANTHER" id="PTHR45855:SF16">
    <property type="entry name" value="TRANSCRIPTION FACTOR PIF1"/>
    <property type="match status" value="1"/>
</dbReference>
<evidence type="ECO:0000313" key="9">
    <source>
        <dbReference type="EMBL" id="KAJ0966566.1"/>
    </source>
</evidence>
<keyword evidence="6" id="KW-0539">Nucleus</keyword>
<dbReference type="Gene3D" id="4.10.280.10">
    <property type="entry name" value="Helix-loop-helix DNA-binding domain"/>
    <property type="match status" value="1"/>
</dbReference>
<evidence type="ECO:0000256" key="1">
    <source>
        <dbReference type="ARBA" id="ARBA00004123"/>
    </source>
</evidence>
<keyword evidence="4" id="KW-0238">DNA-binding</keyword>
<sequence>MLDSPSAEVFMEEYEMESWLHYGMELERGIMNGILEMDLLDPMMEFSAPSPPIEMPSMVAELMVDELQKIVDSGMEVVGESRESAVVEDPRDNVAPLAVEVAASDHAGSSTIGGMKRKALSESDVSTDLGPKRERRRDRINENMKILQKLIPRCNKTDKASMLDEAIDYMKSLQLQVQIMTMACDNMRAIMCPGASRASGVQGFYPITTGVQPIASMNGGLLLGTEVVASTGGTAQPLISFGQVFTTAPLSGSPQVVLAPRAVSSPNMANPDQVSERAADPPVPALVSTNTNEPSLVETPTTADPNADSQVCSLVLLAN</sequence>
<evidence type="ECO:0000256" key="4">
    <source>
        <dbReference type="ARBA" id="ARBA00023125"/>
    </source>
</evidence>
<dbReference type="CDD" id="cd11445">
    <property type="entry name" value="bHLH_AtPIF_like"/>
    <property type="match status" value="1"/>
</dbReference>
<dbReference type="InterPro" id="IPR031066">
    <property type="entry name" value="bHLH_ALC-like_plant"/>
</dbReference>
<feature type="region of interest" description="Disordered" evidence="7">
    <location>
        <begin position="264"/>
        <end position="305"/>
    </location>
</feature>
<dbReference type="OrthoDB" id="690068at2759"/>
<dbReference type="Pfam" id="PF00010">
    <property type="entry name" value="HLH"/>
    <property type="match status" value="1"/>
</dbReference>
<comment type="subcellular location">
    <subcellularLocation>
        <location evidence="1">Nucleus</location>
    </subcellularLocation>
</comment>
<dbReference type="GO" id="GO:0046983">
    <property type="term" value="F:protein dimerization activity"/>
    <property type="evidence" value="ECO:0007669"/>
    <property type="project" value="InterPro"/>
</dbReference>
<feature type="compositionally biased region" description="Polar residues" evidence="7">
    <location>
        <begin position="264"/>
        <end position="273"/>
    </location>
</feature>